<evidence type="ECO:0000259" key="1">
    <source>
        <dbReference type="SMART" id="SM00359"/>
    </source>
</evidence>
<dbReference type="PANTHER" id="PTHR22798">
    <property type="entry name" value="MCT-1 PROTEIN"/>
    <property type="match status" value="1"/>
</dbReference>
<accession>A0A497EU18</accession>
<evidence type="ECO:0000313" key="3">
    <source>
        <dbReference type="Proteomes" id="UP000281962"/>
    </source>
</evidence>
<dbReference type="InterPro" id="IPR015266">
    <property type="entry name" value="DUF1947"/>
</dbReference>
<gene>
    <name evidence="2" type="ORF">DRJ21_01840</name>
</gene>
<dbReference type="SUPFAM" id="SSF88697">
    <property type="entry name" value="PUA domain-like"/>
    <property type="match status" value="1"/>
</dbReference>
<dbReference type="Pfam" id="PF09183">
    <property type="entry name" value="DUF1947"/>
    <property type="match status" value="1"/>
</dbReference>
<dbReference type="Gene3D" id="3.10.450.120">
    <property type="entry name" value="Pre-PUA domain, domain 1"/>
    <property type="match status" value="1"/>
</dbReference>
<dbReference type="PROSITE" id="PS50890">
    <property type="entry name" value="PUA"/>
    <property type="match status" value="1"/>
</dbReference>
<dbReference type="AlphaFoldDB" id="A0A497EU18"/>
<dbReference type="InterPro" id="IPR002478">
    <property type="entry name" value="PUA"/>
</dbReference>
<dbReference type="EMBL" id="QMQY01000068">
    <property type="protein sequence ID" value="RLE50210.1"/>
    <property type="molecule type" value="Genomic_DNA"/>
</dbReference>
<dbReference type="InterPro" id="IPR022430">
    <property type="entry name" value="CHP03684"/>
</dbReference>
<dbReference type="PIRSF" id="PIRSF005067">
    <property type="entry name" value="Tma_RNA-bind_prd"/>
    <property type="match status" value="1"/>
</dbReference>
<sequence>MKVKHRYMLRRKEVKMLIREISEKVPQLLSEIEIPRNRSANVEMLITNKGHVIYSFNGKPLIIRLENYFIPTIEVANEYGKHFSKVVVDRGAVPHIANGADVMAPGIVRIEGEFRKGDIVLIAEETYGRIIAIGVALLSSSEVGTRGKVIENLHYVGDKLWRFIHEIYG</sequence>
<dbReference type="InterPro" id="IPR004521">
    <property type="entry name" value="Uncharacterised_CHP00451"/>
</dbReference>
<dbReference type="Proteomes" id="UP000281962">
    <property type="component" value="Unassembled WGS sequence"/>
</dbReference>
<evidence type="ECO:0000313" key="2">
    <source>
        <dbReference type="EMBL" id="RLE50210.1"/>
    </source>
</evidence>
<proteinExistence type="predicted"/>
<comment type="caution">
    <text evidence="2">The sequence shown here is derived from an EMBL/GenBank/DDBJ whole genome shotgun (WGS) entry which is preliminary data.</text>
</comment>
<dbReference type="InterPro" id="IPR036974">
    <property type="entry name" value="PUA_sf"/>
</dbReference>
<dbReference type="NCBIfam" id="TIGR00451">
    <property type="entry name" value="unchar_dom_2"/>
    <property type="match status" value="1"/>
</dbReference>
<dbReference type="PANTHER" id="PTHR22798:SF0">
    <property type="entry name" value="MALIGNANT T-CELL-AMPLIFIED SEQUENCE 1"/>
    <property type="match status" value="1"/>
</dbReference>
<dbReference type="CDD" id="cd21154">
    <property type="entry name" value="PUA_MJ1432-like"/>
    <property type="match status" value="1"/>
</dbReference>
<organism evidence="2 3">
    <name type="scientific">Thermoproteota archaeon</name>
    <dbReference type="NCBI Taxonomy" id="2056631"/>
    <lineage>
        <taxon>Archaea</taxon>
        <taxon>Thermoproteota</taxon>
    </lineage>
</organism>
<dbReference type="GO" id="GO:0003723">
    <property type="term" value="F:RNA binding"/>
    <property type="evidence" value="ECO:0007669"/>
    <property type="project" value="InterPro"/>
</dbReference>
<name>A0A497EU18_9CREN</name>
<dbReference type="InterPro" id="IPR015947">
    <property type="entry name" value="PUA-like_sf"/>
</dbReference>
<dbReference type="NCBIfam" id="TIGR03684">
    <property type="entry name" value="arCOG00985"/>
    <property type="match status" value="1"/>
</dbReference>
<reference evidence="2 3" key="1">
    <citation type="submission" date="2018-06" db="EMBL/GenBank/DDBJ databases">
        <title>Extensive metabolic versatility and redundancy in microbially diverse, dynamic hydrothermal sediments.</title>
        <authorList>
            <person name="Dombrowski N."/>
            <person name="Teske A."/>
            <person name="Baker B.J."/>
        </authorList>
    </citation>
    <scope>NUCLEOTIDE SEQUENCE [LARGE SCALE GENOMIC DNA]</scope>
    <source>
        <strain evidence="2">B30_G17</strain>
    </source>
</reference>
<protein>
    <submittedName>
        <fullName evidence="2">RNA-binding protein</fullName>
    </submittedName>
</protein>
<dbReference type="SMART" id="SM00359">
    <property type="entry name" value="PUA"/>
    <property type="match status" value="1"/>
</dbReference>
<dbReference type="Gene3D" id="2.30.130.10">
    <property type="entry name" value="PUA domain"/>
    <property type="match status" value="1"/>
</dbReference>
<dbReference type="Pfam" id="PF01472">
    <property type="entry name" value="PUA"/>
    <property type="match status" value="1"/>
</dbReference>
<dbReference type="InterPro" id="IPR016437">
    <property type="entry name" value="MCT-1/Tma20"/>
</dbReference>
<feature type="domain" description="PUA" evidence="1">
    <location>
        <begin position="84"/>
        <end position="157"/>
    </location>
</feature>
<dbReference type="GO" id="GO:0001731">
    <property type="term" value="P:formation of translation preinitiation complex"/>
    <property type="evidence" value="ECO:0007669"/>
    <property type="project" value="TreeGrafter"/>
</dbReference>